<feature type="transmembrane region" description="Helical" evidence="1">
    <location>
        <begin position="62"/>
        <end position="87"/>
    </location>
</feature>
<name>A0A6I2M825_9BACI</name>
<keyword evidence="3" id="KW-1185">Reference proteome</keyword>
<accession>A0A6I2M825</accession>
<dbReference type="Pfam" id="PF11667">
    <property type="entry name" value="DUF3267"/>
    <property type="match status" value="1"/>
</dbReference>
<reference evidence="2 3" key="1">
    <citation type="submission" date="2019-11" db="EMBL/GenBank/DDBJ databases">
        <title>Bacillus idriensis genome.</title>
        <authorList>
            <person name="Konopka E.N."/>
            <person name="Newman J.D."/>
        </authorList>
    </citation>
    <scope>NUCLEOTIDE SEQUENCE [LARGE SCALE GENOMIC DNA]</scope>
    <source>
        <strain evidence="2 3">DSM 19097</strain>
    </source>
</reference>
<feature type="transmembrane region" description="Helical" evidence="1">
    <location>
        <begin position="142"/>
        <end position="163"/>
    </location>
</feature>
<keyword evidence="1" id="KW-0812">Transmembrane</keyword>
<sequence>MNIYNFRTVIEMNCWKTINLSKDYGFHRLFIVSVLTMMITFITIYLPLVVVFPSIHLKEDHFFLLLLFIICIVPCHKLLHAMPLWMYGYRVSLKLKFQSYMPILFLKTNCNVSKASMTLSLLTPFIIVTAVMTAGLMHFPAYLHYFCLGIAFHTGLCVTDFIFLSQLSKAPKACFIEEADESFEILFQKY</sequence>
<dbReference type="EMBL" id="WKKF01000001">
    <property type="protein sequence ID" value="MRX52591.1"/>
    <property type="molecule type" value="Genomic_DNA"/>
</dbReference>
<evidence type="ECO:0000313" key="2">
    <source>
        <dbReference type="EMBL" id="MRX52591.1"/>
    </source>
</evidence>
<protein>
    <submittedName>
        <fullName evidence="2">DUF3267 domain-containing protein</fullName>
    </submittedName>
</protein>
<organism evidence="2 3">
    <name type="scientific">Metabacillus idriensis</name>
    <dbReference type="NCBI Taxonomy" id="324768"/>
    <lineage>
        <taxon>Bacteria</taxon>
        <taxon>Bacillati</taxon>
        <taxon>Bacillota</taxon>
        <taxon>Bacilli</taxon>
        <taxon>Bacillales</taxon>
        <taxon>Bacillaceae</taxon>
        <taxon>Metabacillus</taxon>
    </lineage>
</organism>
<proteinExistence type="predicted"/>
<dbReference type="AlphaFoldDB" id="A0A6I2M825"/>
<gene>
    <name evidence="2" type="ORF">GJU41_01290</name>
</gene>
<evidence type="ECO:0000313" key="3">
    <source>
        <dbReference type="Proteomes" id="UP000441585"/>
    </source>
</evidence>
<evidence type="ECO:0000256" key="1">
    <source>
        <dbReference type="SAM" id="Phobius"/>
    </source>
</evidence>
<comment type="caution">
    <text evidence="2">The sequence shown here is derived from an EMBL/GenBank/DDBJ whole genome shotgun (WGS) entry which is preliminary data.</text>
</comment>
<keyword evidence="1" id="KW-1133">Transmembrane helix</keyword>
<feature type="transmembrane region" description="Helical" evidence="1">
    <location>
        <begin position="117"/>
        <end position="136"/>
    </location>
</feature>
<dbReference type="Proteomes" id="UP000441585">
    <property type="component" value="Unassembled WGS sequence"/>
</dbReference>
<feature type="transmembrane region" description="Helical" evidence="1">
    <location>
        <begin position="29"/>
        <end position="50"/>
    </location>
</feature>
<dbReference type="InterPro" id="IPR021683">
    <property type="entry name" value="DUF3267"/>
</dbReference>
<keyword evidence="1" id="KW-0472">Membrane</keyword>